<proteinExistence type="predicted"/>
<dbReference type="PANTHER" id="PTHR33112:SF12">
    <property type="entry name" value="HETEROKARYON INCOMPATIBILITY DOMAIN-CONTAINING PROTEIN"/>
    <property type="match status" value="1"/>
</dbReference>
<dbReference type="OrthoDB" id="3695594at2759"/>
<dbReference type="AlphaFoldDB" id="A0A9Q9DN01"/>
<evidence type="ECO:0000259" key="1">
    <source>
        <dbReference type="Pfam" id="PF06985"/>
    </source>
</evidence>
<reference evidence="2" key="1">
    <citation type="submission" date="2021-12" db="EMBL/GenBank/DDBJ databases">
        <title>Curvularia clavata genome.</title>
        <authorList>
            <person name="Cao Y."/>
        </authorList>
    </citation>
    <scope>NUCLEOTIDE SEQUENCE</scope>
    <source>
        <strain evidence="2">Yc1106</strain>
    </source>
</reference>
<dbReference type="InterPro" id="IPR010730">
    <property type="entry name" value="HET"/>
</dbReference>
<sequence>MIFGRHHRITDSQIASPLQEMDGPVALINTFASAPVDPTGLSSLNTKQLSDSKAISYNGFDIVVSGEPRKRGSIQNFFASQRESQGLCWSCRTLDFPALFDGSIRIFSKKMGWIYKRAGKCEFCGLLLKALSTLYPNVKQISQGHCVITAAPSVGGDSLKRNWLWVRWQSQKLEKKEAVARDAPWGSPVTIDDRVQAVASAIALQAFAPPNSATLVEHSNLLLGRHVYQSVDIQLLRSWLSLCQDCHSQQCEVPQFLGGDFGMRVIDVQRRCVVTATQQCRYVVLSYVWGKARQLLLTAEALSRLVDVDGSLNDHNKSVPMTIRDAMLLCEKMGEKYLWVDALCIQQDSAEDKACQLDMMGSIYQCAAFTIVAACGNDANSGLSGVRPDSRASKQHITQIGSLALGCTLPLFLDSVLGSVWHSRGWTCQEKHLSSRLIIFTSGQVFWRCRTSTFCEDVHLETTMSSTTSRRLEADLIGDFMIARANNPYTRLNRLLVDYTTRQLTYDLDALNAVSGILGKFAPTFTFFWGLPIENIVESLYWYSTSISLKHRRLDFPSWSWVGWKAQIHVNFLPGGGHPIEDRYPPVYPITKVYRLGSRGQCLPLDSDDAIELIKEVDQLAGNTFVYKPFRDWEWGDGNFPDHAYDKPFAWHANNKWPLEPPLLTPEEWDKLRPMRKKILRFHTWTFKIPVIPDQGAVSNELSTYRFRLHCSWRPASIWLDPEWREAQPDKLTFIALAQRRLPDWGATSIDFFLICIEEKDGVAYRVQRVDEQINSDTLFEECEPKWRAVNLA</sequence>
<dbReference type="EMBL" id="CP089274">
    <property type="protein sequence ID" value="USP73103.1"/>
    <property type="molecule type" value="Genomic_DNA"/>
</dbReference>
<evidence type="ECO:0000313" key="3">
    <source>
        <dbReference type="Proteomes" id="UP001056012"/>
    </source>
</evidence>
<accession>A0A9Q9DN01</accession>
<gene>
    <name evidence="2" type="ORF">yc1106_00377</name>
</gene>
<evidence type="ECO:0000313" key="2">
    <source>
        <dbReference type="EMBL" id="USP73103.1"/>
    </source>
</evidence>
<dbReference type="Proteomes" id="UP001056012">
    <property type="component" value="Chromosome 1"/>
</dbReference>
<feature type="domain" description="Heterokaryon incompatibility" evidence="1">
    <location>
        <begin position="282"/>
        <end position="430"/>
    </location>
</feature>
<dbReference type="PANTHER" id="PTHR33112">
    <property type="entry name" value="DOMAIN PROTEIN, PUTATIVE-RELATED"/>
    <property type="match status" value="1"/>
</dbReference>
<dbReference type="VEuPathDB" id="FungiDB:yc1106_00377"/>
<dbReference type="Pfam" id="PF06985">
    <property type="entry name" value="HET"/>
    <property type="match status" value="1"/>
</dbReference>
<organism evidence="2 3">
    <name type="scientific">Curvularia clavata</name>
    <dbReference type="NCBI Taxonomy" id="95742"/>
    <lineage>
        <taxon>Eukaryota</taxon>
        <taxon>Fungi</taxon>
        <taxon>Dikarya</taxon>
        <taxon>Ascomycota</taxon>
        <taxon>Pezizomycotina</taxon>
        <taxon>Dothideomycetes</taxon>
        <taxon>Pleosporomycetidae</taxon>
        <taxon>Pleosporales</taxon>
        <taxon>Pleosporineae</taxon>
        <taxon>Pleosporaceae</taxon>
        <taxon>Curvularia</taxon>
    </lineage>
</organism>
<name>A0A9Q9DN01_CURCL</name>
<protein>
    <recommendedName>
        <fullName evidence="1">Heterokaryon incompatibility domain-containing protein</fullName>
    </recommendedName>
</protein>
<keyword evidence="3" id="KW-1185">Reference proteome</keyword>